<dbReference type="InterPro" id="IPR004843">
    <property type="entry name" value="Calcineurin-like_PHP"/>
</dbReference>
<feature type="domain" description="5'-Nucleotidase C-terminal" evidence="4">
    <location>
        <begin position="368"/>
        <end position="539"/>
    </location>
</feature>
<dbReference type="PANTHER" id="PTHR11575:SF24">
    <property type="entry name" value="5'-NUCLEOTIDASE"/>
    <property type="match status" value="1"/>
</dbReference>
<protein>
    <submittedName>
        <fullName evidence="5">Bifunctional metallophosphatase/5'-nucleotidase</fullName>
    </submittedName>
</protein>
<keyword evidence="2" id="KW-0547">Nucleotide-binding</keyword>
<keyword evidence="6" id="KW-1185">Reference proteome</keyword>
<dbReference type="Gene3D" id="3.60.21.10">
    <property type="match status" value="1"/>
</dbReference>
<sequence>MSTGIRARSIRRTAAVTGAVLAGLALGAASAAVASPASDPRPGDVEVQLLAVNDYHGHLEADLPGTVGTVKAGGSEFLATHLERLREGHLNSVTVAAGDLIGGSPFLSGLFHDEPSVESLNAMDLDVASVGNHEFDEGVSELLRMQNGGCHTDGCYFEDAPYPGADFRWLAANVKNAEDETPLPPYEIKKFQGAKVAFIGMTLEGTAALVAQSGIEGWRFDDEVETANALVPELKAQGVEAMVVLLHEGGAQTGTYDQCVGISGPVVEIAEKLDPAIDAVITGHTHQPYNCVIDDPAGEPRRVTSAFSFGRIISEINLTIDRTTKDVRRDAVTAVNHVVTQDVPRAPEQTAILQKWSALADVVGDRKVGTITADITRQYEAGGSDNRGAESDAGNMIADAQLAATEANGAQIALMNPGGIRADLLYASSARGEGDGVVTYREAFTMQPFGNLLSTIPMTGDQIRRVLLQQCQPRYLHLGVSEGFTYDVTRELNGRVCTPGSISVSNLELNGVPIDMNATYMVTVNNFLADGGDSFTVFREVPVSSRIGAGVDLDALIAYLGANPDLAPPGTDRVTELVPVGAAG</sequence>
<keyword evidence="2" id="KW-0378">Hydrolase</keyword>
<dbReference type="Pfam" id="PF02872">
    <property type="entry name" value="5_nucleotid_C"/>
    <property type="match status" value="1"/>
</dbReference>
<feature type="chain" id="PRO_5044982500" evidence="2">
    <location>
        <begin position="35"/>
        <end position="584"/>
    </location>
</feature>
<evidence type="ECO:0000259" key="4">
    <source>
        <dbReference type="Pfam" id="PF02872"/>
    </source>
</evidence>
<evidence type="ECO:0000256" key="2">
    <source>
        <dbReference type="RuleBase" id="RU362119"/>
    </source>
</evidence>
<comment type="similarity">
    <text evidence="2">Belongs to the 5'-nucleotidase family.</text>
</comment>
<name>A0ABP8EPQ1_9MICO</name>
<comment type="caution">
    <text evidence="5">The sequence shown here is derived from an EMBL/GenBank/DDBJ whole genome shotgun (WGS) entry which is preliminary data.</text>
</comment>
<feature type="signal peptide" evidence="2">
    <location>
        <begin position="1"/>
        <end position="34"/>
    </location>
</feature>
<dbReference type="SUPFAM" id="SSF55816">
    <property type="entry name" value="5'-nucleotidase (syn. UDP-sugar hydrolase), C-terminal domain"/>
    <property type="match status" value="1"/>
</dbReference>
<evidence type="ECO:0000313" key="6">
    <source>
        <dbReference type="Proteomes" id="UP001499841"/>
    </source>
</evidence>
<dbReference type="RefSeq" id="WP_345036874.1">
    <property type="nucleotide sequence ID" value="NZ_BAABBA010000001.1"/>
</dbReference>
<evidence type="ECO:0000313" key="5">
    <source>
        <dbReference type="EMBL" id="GAA4285963.1"/>
    </source>
</evidence>
<feature type="domain" description="Calcineurin-like phosphoesterase" evidence="3">
    <location>
        <begin position="49"/>
        <end position="288"/>
    </location>
</feature>
<accession>A0ABP8EPQ1</accession>
<dbReference type="PRINTS" id="PR01607">
    <property type="entry name" value="APYRASEFAMLY"/>
</dbReference>
<dbReference type="InterPro" id="IPR006179">
    <property type="entry name" value="5_nucleotidase/apyrase"/>
</dbReference>
<proteinExistence type="inferred from homology"/>
<dbReference type="InterPro" id="IPR008334">
    <property type="entry name" value="5'-Nucleotdase_C"/>
</dbReference>
<gene>
    <name evidence="5" type="ORF">GCM10022262_03220</name>
</gene>
<keyword evidence="1 2" id="KW-0732">Signal</keyword>
<dbReference type="Proteomes" id="UP001499841">
    <property type="component" value="Unassembled WGS sequence"/>
</dbReference>
<organism evidence="5 6">
    <name type="scientific">Georgenia daeguensis</name>
    <dbReference type="NCBI Taxonomy" id="908355"/>
    <lineage>
        <taxon>Bacteria</taxon>
        <taxon>Bacillati</taxon>
        <taxon>Actinomycetota</taxon>
        <taxon>Actinomycetes</taxon>
        <taxon>Micrococcales</taxon>
        <taxon>Bogoriellaceae</taxon>
        <taxon>Georgenia</taxon>
    </lineage>
</organism>
<evidence type="ECO:0000256" key="1">
    <source>
        <dbReference type="ARBA" id="ARBA00022729"/>
    </source>
</evidence>
<dbReference type="SUPFAM" id="SSF56300">
    <property type="entry name" value="Metallo-dependent phosphatases"/>
    <property type="match status" value="1"/>
</dbReference>
<dbReference type="Pfam" id="PF00149">
    <property type="entry name" value="Metallophos"/>
    <property type="match status" value="1"/>
</dbReference>
<dbReference type="Gene3D" id="3.90.780.10">
    <property type="entry name" value="5'-Nucleotidase, C-terminal domain"/>
    <property type="match status" value="1"/>
</dbReference>
<dbReference type="InterPro" id="IPR036907">
    <property type="entry name" value="5'-Nucleotdase_C_sf"/>
</dbReference>
<evidence type="ECO:0000259" key="3">
    <source>
        <dbReference type="Pfam" id="PF00149"/>
    </source>
</evidence>
<reference evidence="6" key="1">
    <citation type="journal article" date="2019" name="Int. J. Syst. Evol. Microbiol.">
        <title>The Global Catalogue of Microorganisms (GCM) 10K type strain sequencing project: providing services to taxonomists for standard genome sequencing and annotation.</title>
        <authorList>
            <consortium name="The Broad Institute Genomics Platform"/>
            <consortium name="The Broad Institute Genome Sequencing Center for Infectious Disease"/>
            <person name="Wu L."/>
            <person name="Ma J."/>
        </authorList>
    </citation>
    <scope>NUCLEOTIDE SEQUENCE [LARGE SCALE GENOMIC DNA]</scope>
    <source>
        <strain evidence="6">JCM 17459</strain>
    </source>
</reference>
<dbReference type="PANTHER" id="PTHR11575">
    <property type="entry name" value="5'-NUCLEOTIDASE-RELATED"/>
    <property type="match status" value="1"/>
</dbReference>
<dbReference type="InterPro" id="IPR029052">
    <property type="entry name" value="Metallo-depent_PP-like"/>
</dbReference>
<dbReference type="EMBL" id="BAABBA010000001">
    <property type="protein sequence ID" value="GAA4285963.1"/>
    <property type="molecule type" value="Genomic_DNA"/>
</dbReference>